<keyword evidence="5 7" id="KW-1133">Transmembrane helix</keyword>
<evidence type="ECO:0000313" key="10">
    <source>
        <dbReference type="EMBL" id="RXK53791.1"/>
    </source>
</evidence>
<evidence type="ECO:0000256" key="3">
    <source>
        <dbReference type="ARBA" id="ARBA00022475"/>
    </source>
</evidence>
<dbReference type="OrthoDB" id="9789291at2"/>
<dbReference type="InterPro" id="IPR050882">
    <property type="entry name" value="Prepilin_peptidase/N-MTase"/>
</dbReference>
<dbReference type="AlphaFoldDB" id="A0A4Q1C5T5"/>
<evidence type="ECO:0000259" key="9">
    <source>
        <dbReference type="Pfam" id="PF06750"/>
    </source>
</evidence>
<dbReference type="GO" id="GO:0004190">
    <property type="term" value="F:aspartic-type endopeptidase activity"/>
    <property type="evidence" value="ECO:0007669"/>
    <property type="project" value="InterPro"/>
</dbReference>
<feature type="transmembrane region" description="Helical" evidence="7">
    <location>
        <begin position="84"/>
        <end position="104"/>
    </location>
</feature>
<dbReference type="RefSeq" id="WP_129049823.1">
    <property type="nucleotide sequence ID" value="NZ_SDHX01000002.1"/>
</dbReference>
<accession>A0A4Q1C5T5</accession>
<reference evidence="10 11" key="1">
    <citation type="submission" date="2019-01" db="EMBL/GenBank/DDBJ databases">
        <title>Lacunisphaera sp. strain TWA-58.</title>
        <authorList>
            <person name="Chen W.-M."/>
        </authorList>
    </citation>
    <scope>NUCLEOTIDE SEQUENCE [LARGE SCALE GENOMIC DNA]</scope>
    <source>
        <strain evidence="10 11">TWA-58</strain>
    </source>
</reference>
<feature type="transmembrane region" description="Helical" evidence="7">
    <location>
        <begin position="207"/>
        <end position="240"/>
    </location>
</feature>
<evidence type="ECO:0000256" key="2">
    <source>
        <dbReference type="ARBA" id="ARBA00005801"/>
    </source>
</evidence>
<feature type="transmembrane region" description="Helical" evidence="7">
    <location>
        <begin position="174"/>
        <end position="195"/>
    </location>
</feature>
<dbReference type="InterPro" id="IPR000045">
    <property type="entry name" value="Prepilin_IV_endopep_pep"/>
</dbReference>
<sequence>MTSELQAISEQFPWFFPLWAGIFGACIGSFLNVCIYRIPKNESVVSPPSHCGCGQRIAWYDNLPVLSWFILRGKARCCGRPFSFRYPAIELLTAALFVACWLLFPPGKAVAGAVLCSLVICAHFIDHDHMIIPDAFTIGGAAVGLLLSFLLPALHGQLHELWFIAGMRALLDSVLGLFVGSALVLWIALFAEVILRKEAMGFGDVKYLGALGAFVGWQGAVFGMFGGAMLGCGWFIAAYAWQKITGKKSPVALPAETPEGQPAELGLGVHVPFGPMLGLAALIYFFWAHRWVDPYFFELKLLF</sequence>
<feature type="transmembrane region" description="Helical" evidence="7">
    <location>
        <begin position="267"/>
        <end position="287"/>
    </location>
</feature>
<dbReference type="PANTHER" id="PTHR30487">
    <property type="entry name" value="TYPE 4 PREPILIN-LIKE PROTEINS LEADER PEPTIDE-PROCESSING ENZYME"/>
    <property type="match status" value="1"/>
</dbReference>
<evidence type="ECO:0000256" key="6">
    <source>
        <dbReference type="ARBA" id="ARBA00023136"/>
    </source>
</evidence>
<dbReference type="EMBL" id="SDHX01000002">
    <property type="protein sequence ID" value="RXK53791.1"/>
    <property type="molecule type" value="Genomic_DNA"/>
</dbReference>
<evidence type="ECO:0000256" key="4">
    <source>
        <dbReference type="ARBA" id="ARBA00022692"/>
    </source>
</evidence>
<feature type="transmembrane region" description="Helical" evidence="7">
    <location>
        <begin position="135"/>
        <end position="154"/>
    </location>
</feature>
<keyword evidence="6 7" id="KW-0472">Membrane</keyword>
<evidence type="ECO:0000256" key="5">
    <source>
        <dbReference type="ARBA" id="ARBA00022989"/>
    </source>
</evidence>
<evidence type="ECO:0000313" key="11">
    <source>
        <dbReference type="Proteomes" id="UP000290218"/>
    </source>
</evidence>
<evidence type="ECO:0000259" key="8">
    <source>
        <dbReference type="Pfam" id="PF01478"/>
    </source>
</evidence>
<feature type="domain" description="Prepilin peptidase A24 N-terminal" evidence="9">
    <location>
        <begin position="22"/>
        <end position="103"/>
    </location>
</feature>
<comment type="caution">
    <text evidence="10">The sequence shown here is derived from an EMBL/GenBank/DDBJ whole genome shotgun (WGS) entry which is preliminary data.</text>
</comment>
<keyword evidence="3" id="KW-1003">Cell membrane</keyword>
<feature type="transmembrane region" description="Helical" evidence="7">
    <location>
        <begin position="12"/>
        <end position="36"/>
    </location>
</feature>
<comment type="similarity">
    <text evidence="2">Belongs to the peptidase A24 family.</text>
</comment>
<evidence type="ECO:0000256" key="1">
    <source>
        <dbReference type="ARBA" id="ARBA00004651"/>
    </source>
</evidence>
<evidence type="ECO:0000256" key="7">
    <source>
        <dbReference type="SAM" id="Phobius"/>
    </source>
</evidence>
<dbReference type="Proteomes" id="UP000290218">
    <property type="component" value="Unassembled WGS sequence"/>
</dbReference>
<keyword evidence="4 7" id="KW-0812">Transmembrane</keyword>
<dbReference type="GO" id="GO:0005886">
    <property type="term" value="C:plasma membrane"/>
    <property type="evidence" value="ECO:0007669"/>
    <property type="project" value="UniProtKB-SubCell"/>
</dbReference>
<protein>
    <submittedName>
        <fullName evidence="10">Prepilin peptidase</fullName>
    </submittedName>
</protein>
<name>A0A4Q1C5T5_9BACT</name>
<keyword evidence="11" id="KW-1185">Reference proteome</keyword>
<gene>
    <name evidence="10" type="ORF">ESB00_19100</name>
</gene>
<dbReference type="InterPro" id="IPR010627">
    <property type="entry name" value="Prepilin_pept_A24_N"/>
</dbReference>
<dbReference type="PANTHER" id="PTHR30487:SF0">
    <property type="entry name" value="PREPILIN LEADER PEPTIDASE_N-METHYLTRANSFERASE-RELATED"/>
    <property type="match status" value="1"/>
</dbReference>
<proteinExistence type="inferred from homology"/>
<dbReference type="Pfam" id="PF06750">
    <property type="entry name" value="A24_N_bact"/>
    <property type="match status" value="1"/>
</dbReference>
<organism evidence="10 11">
    <name type="scientific">Oleiharenicola lentus</name>
    <dbReference type="NCBI Taxonomy" id="2508720"/>
    <lineage>
        <taxon>Bacteria</taxon>
        <taxon>Pseudomonadati</taxon>
        <taxon>Verrucomicrobiota</taxon>
        <taxon>Opitutia</taxon>
        <taxon>Opitutales</taxon>
        <taxon>Opitutaceae</taxon>
        <taxon>Oleiharenicola</taxon>
    </lineage>
</organism>
<dbReference type="Gene3D" id="1.20.120.1220">
    <property type="match status" value="1"/>
</dbReference>
<feature type="domain" description="Prepilin type IV endopeptidase peptidase" evidence="8">
    <location>
        <begin position="114"/>
        <end position="235"/>
    </location>
</feature>
<dbReference type="Pfam" id="PF01478">
    <property type="entry name" value="Peptidase_A24"/>
    <property type="match status" value="1"/>
</dbReference>
<comment type="subcellular location">
    <subcellularLocation>
        <location evidence="1">Cell membrane</location>
        <topology evidence="1">Multi-pass membrane protein</topology>
    </subcellularLocation>
</comment>
<dbReference type="GO" id="GO:0006465">
    <property type="term" value="P:signal peptide processing"/>
    <property type="evidence" value="ECO:0007669"/>
    <property type="project" value="TreeGrafter"/>
</dbReference>